<accession>A0A0R2LVE6</accession>
<dbReference type="NCBIfam" id="TIGR00824">
    <property type="entry name" value="EIIA-man"/>
    <property type="match status" value="1"/>
</dbReference>
<evidence type="ECO:0000256" key="5">
    <source>
        <dbReference type="ARBA" id="ARBA00022597"/>
    </source>
</evidence>
<keyword evidence="3" id="KW-0963">Cytoplasm</keyword>
<sequence>MLAIIITGHGDFARGILQSAEMIFGKAQKVKAVTLSANESVEDLANHYQAAIQSLQPVSEILFLADLWGGAPFNAASQLVQQNPDHYAVIAGVNLPMLIEALDSQDQPLTTVLPRLEQDGRSGIRRFNGHMSTD</sequence>
<evidence type="ECO:0000256" key="7">
    <source>
        <dbReference type="ARBA" id="ARBA00022683"/>
    </source>
</evidence>
<comment type="caution">
    <text evidence="10">The sequence shown here is derived from an EMBL/GenBank/DDBJ whole genome shotgun (WGS) entry which is preliminary data.</text>
</comment>
<evidence type="ECO:0000256" key="1">
    <source>
        <dbReference type="ARBA" id="ARBA00004496"/>
    </source>
</evidence>
<keyword evidence="4" id="KW-0597">Phosphoprotein</keyword>
<evidence type="ECO:0000259" key="9">
    <source>
        <dbReference type="PROSITE" id="PS51096"/>
    </source>
</evidence>
<dbReference type="Gene3D" id="3.40.50.510">
    <property type="entry name" value="Phosphotransferase system, mannose-type IIA component"/>
    <property type="match status" value="1"/>
</dbReference>
<evidence type="ECO:0000256" key="4">
    <source>
        <dbReference type="ARBA" id="ARBA00022553"/>
    </source>
</evidence>
<keyword evidence="6" id="KW-0808">Transferase</keyword>
<dbReference type="PROSITE" id="PS51096">
    <property type="entry name" value="PTS_EIIA_TYPE_4"/>
    <property type="match status" value="1"/>
</dbReference>
<keyword evidence="7" id="KW-0598">Phosphotransferase system</keyword>
<dbReference type="GO" id="GO:0009401">
    <property type="term" value="P:phosphoenolpyruvate-dependent sugar phosphotransferase system"/>
    <property type="evidence" value="ECO:0007669"/>
    <property type="project" value="UniProtKB-KW"/>
</dbReference>
<gene>
    <name evidence="10" type="ORF">IV54_GL000450</name>
</gene>
<keyword evidence="11" id="KW-1185">Reference proteome</keyword>
<dbReference type="RefSeq" id="WP_057877389.1">
    <property type="nucleotide sequence ID" value="NZ_JQCA01000002.1"/>
</dbReference>
<dbReference type="GO" id="GO:0016020">
    <property type="term" value="C:membrane"/>
    <property type="evidence" value="ECO:0007669"/>
    <property type="project" value="InterPro"/>
</dbReference>
<keyword evidence="5" id="KW-0762">Sugar transport</keyword>
<dbReference type="PATRIC" id="fig|616990.3.peg.485"/>
<dbReference type="Pfam" id="PF03610">
    <property type="entry name" value="EIIA-man"/>
    <property type="match status" value="1"/>
</dbReference>
<comment type="subcellular location">
    <subcellularLocation>
        <location evidence="1">Cytoplasm</location>
    </subcellularLocation>
</comment>
<dbReference type="InterPro" id="IPR004701">
    <property type="entry name" value="PTS_EIIA_man-typ"/>
</dbReference>
<dbReference type="STRING" id="616990.IV54_GL000450"/>
<dbReference type="GO" id="GO:0016773">
    <property type="term" value="F:phosphotransferase activity, alcohol group as acceptor"/>
    <property type="evidence" value="ECO:0007669"/>
    <property type="project" value="InterPro"/>
</dbReference>
<feature type="domain" description="PTS EIIA type-4" evidence="9">
    <location>
        <begin position="1"/>
        <end position="124"/>
    </location>
</feature>
<name>A0A0R2LVE6_9LACO</name>
<dbReference type="CDD" id="cd00006">
    <property type="entry name" value="PTS_IIA_man"/>
    <property type="match status" value="1"/>
</dbReference>
<keyword evidence="8" id="KW-0418">Kinase</keyword>
<dbReference type="AlphaFoldDB" id="A0A0R2LVE6"/>
<evidence type="ECO:0000313" key="11">
    <source>
        <dbReference type="Proteomes" id="UP000051906"/>
    </source>
</evidence>
<dbReference type="InterPro" id="IPR013789">
    <property type="entry name" value="PTS_EIIA_man"/>
</dbReference>
<protein>
    <recommendedName>
        <fullName evidence="9">PTS EIIA type-4 domain-containing protein</fullName>
    </recommendedName>
</protein>
<keyword evidence="2" id="KW-0813">Transport</keyword>
<dbReference type="EMBL" id="JQCA01000002">
    <property type="protein sequence ID" value="KRO05615.1"/>
    <property type="molecule type" value="Genomic_DNA"/>
</dbReference>
<evidence type="ECO:0000256" key="6">
    <source>
        <dbReference type="ARBA" id="ARBA00022679"/>
    </source>
</evidence>
<proteinExistence type="predicted"/>
<organism evidence="10 11">
    <name type="scientific">Levilactobacillus paucivorans</name>
    <dbReference type="NCBI Taxonomy" id="616990"/>
    <lineage>
        <taxon>Bacteria</taxon>
        <taxon>Bacillati</taxon>
        <taxon>Bacillota</taxon>
        <taxon>Bacilli</taxon>
        <taxon>Lactobacillales</taxon>
        <taxon>Lactobacillaceae</taxon>
        <taxon>Levilactobacillus</taxon>
    </lineage>
</organism>
<dbReference type="SUPFAM" id="SSF53062">
    <property type="entry name" value="PTS system fructose IIA component-like"/>
    <property type="match status" value="1"/>
</dbReference>
<evidence type="ECO:0000313" key="10">
    <source>
        <dbReference type="EMBL" id="KRO05615.1"/>
    </source>
</evidence>
<dbReference type="InterPro" id="IPR051471">
    <property type="entry name" value="Bacterial_PTS_sugar_comp"/>
</dbReference>
<dbReference type="InterPro" id="IPR036662">
    <property type="entry name" value="PTS_EIIA_man-typ_sf"/>
</dbReference>
<dbReference type="GO" id="GO:0016301">
    <property type="term" value="F:kinase activity"/>
    <property type="evidence" value="ECO:0007669"/>
    <property type="project" value="UniProtKB-KW"/>
</dbReference>
<evidence type="ECO:0000256" key="2">
    <source>
        <dbReference type="ARBA" id="ARBA00022448"/>
    </source>
</evidence>
<dbReference type="PANTHER" id="PTHR33799">
    <property type="entry name" value="PTS PERMEASE-RELATED-RELATED"/>
    <property type="match status" value="1"/>
</dbReference>
<reference evidence="10 11" key="1">
    <citation type="journal article" date="2015" name="Genome Announc.">
        <title>Expanding the biotechnology potential of lactobacilli through comparative genomics of 213 strains and associated genera.</title>
        <authorList>
            <person name="Sun Z."/>
            <person name="Harris H.M."/>
            <person name="McCann A."/>
            <person name="Guo C."/>
            <person name="Argimon S."/>
            <person name="Zhang W."/>
            <person name="Yang X."/>
            <person name="Jeffery I.B."/>
            <person name="Cooney J.C."/>
            <person name="Kagawa T.F."/>
            <person name="Liu W."/>
            <person name="Song Y."/>
            <person name="Salvetti E."/>
            <person name="Wrobel A."/>
            <person name="Rasinkangas P."/>
            <person name="Parkhill J."/>
            <person name="Rea M.C."/>
            <person name="O'Sullivan O."/>
            <person name="Ritari J."/>
            <person name="Douillard F.P."/>
            <person name="Paul Ross R."/>
            <person name="Yang R."/>
            <person name="Briner A.E."/>
            <person name="Felis G.E."/>
            <person name="de Vos W.M."/>
            <person name="Barrangou R."/>
            <person name="Klaenhammer T.R."/>
            <person name="Caufield P.W."/>
            <person name="Cui Y."/>
            <person name="Zhang H."/>
            <person name="O'Toole P.W."/>
        </authorList>
    </citation>
    <scope>NUCLEOTIDE SEQUENCE [LARGE SCALE GENOMIC DNA]</scope>
    <source>
        <strain evidence="10 11">DSM 22467</strain>
    </source>
</reference>
<evidence type="ECO:0000256" key="3">
    <source>
        <dbReference type="ARBA" id="ARBA00022490"/>
    </source>
</evidence>
<evidence type="ECO:0000256" key="8">
    <source>
        <dbReference type="ARBA" id="ARBA00022777"/>
    </source>
</evidence>
<dbReference type="GO" id="GO:0005737">
    <property type="term" value="C:cytoplasm"/>
    <property type="evidence" value="ECO:0007669"/>
    <property type="project" value="UniProtKB-SubCell"/>
</dbReference>
<dbReference type="OrthoDB" id="9799827at2"/>
<dbReference type="InterPro" id="IPR033887">
    <property type="entry name" value="PTS_IIA_man"/>
</dbReference>
<dbReference type="Proteomes" id="UP000051906">
    <property type="component" value="Unassembled WGS sequence"/>
</dbReference>
<dbReference type="PANTHER" id="PTHR33799:SF1">
    <property type="entry name" value="PTS SYSTEM MANNOSE-SPECIFIC EIIAB COMPONENT-RELATED"/>
    <property type="match status" value="1"/>
</dbReference>